<dbReference type="AlphaFoldDB" id="A0A8H7A6Y4"/>
<evidence type="ECO:0000313" key="1">
    <source>
        <dbReference type="EMBL" id="KAF7502499.1"/>
    </source>
</evidence>
<organism evidence="1 2">
    <name type="scientific">Endocarpon pusillum</name>
    <dbReference type="NCBI Taxonomy" id="364733"/>
    <lineage>
        <taxon>Eukaryota</taxon>
        <taxon>Fungi</taxon>
        <taxon>Dikarya</taxon>
        <taxon>Ascomycota</taxon>
        <taxon>Pezizomycotina</taxon>
        <taxon>Eurotiomycetes</taxon>
        <taxon>Chaetothyriomycetidae</taxon>
        <taxon>Verrucariales</taxon>
        <taxon>Verrucariaceae</taxon>
        <taxon>Endocarpon</taxon>
    </lineage>
</organism>
<gene>
    <name evidence="1" type="ORF">GJ744_005656</name>
</gene>
<keyword evidence="2" id="KW-1185">Reference proteome</keyword>
<evidence type="ECO:0000313" key="2">
    <source>
        <dbReference type="Proteomes" id="UP000606974"/>
    </source>
</evidence>
<dbReference type="Proteomes" id="UP000606974">
    <property type="component" value="Unassembled WGS sequence"/>
</dbReference>
<dbReference type="EMBL" id="JAACFV010000245">
    <property type="protein sequence ID" value="KAF7502499.1"/>
    <property type="molecule type" value="Genomic_DNA"/>
</dbReference>
<proteinExistence type="predicted"/>
<accession>A0A8H7A6Y4</accession>
<reference evidence="1" key="1">
    <citation type="submission" date="2020-02" db="EMBL/GenBank/DDBJ databases">
        <authorList>
            <person name="Palmer J.M."/>
        </authorList>
    </citation>
    <scope>NUCLEOTIDE SEQUENCE</scope>
    <source>
        <strain evidence="1">EPUS1.4</strain>
        <tissue evidence="1">Thallus</tissue>
    </source>
</reference>
<name>A0A8H7A6Y4_9EURO</name>
<protein>
    <submittedName>
        <fullName evidence="1">Uncharacterized protein</fullName>
    </submittedName>
</protein>
<comment type="caution">
    <text evidence="1">The sequence shown here is derived from an EMBL/GenBank/DDBJ whole genome shotgun (WGS) entry which is preliminary data.</text>
</comment>
<sequence length="66" mass="7074">MQRASMFTAFLTMRRALPSGGIDPSYLNQNVVFDVSPPAPVFLNSRAGLEGRSLRASTSSDPATKS</sequence>